<dbReference type="AlphaFoldDB" id="A0A6C0DJY9"/>
<protein>
    <submittedName>
        <fullName evidence="1">Uncharacterized protein</fullName>
    </submittedName>
</protein>
<proteinExistence type="predicted"/>
<accession>A0A6C0DJY9</accession>
<sequence>MSSMSSNVPVSMSTLSTFSNWTSTYKTWPELKTWLQTSEPGIDIIESEDSAYAILRNSKEKEGEAAIAEDAVSETAQICRSVVWDTEANIPCCVAPFAARRDQKIPSDVSLRLEDFVEGVMINVFRARGDAETHVTTRSKLDADGTFYSERSFRELFEEAMDAKRTSLDEIEKLIGEPNDNVAATFITMVLAHPEHRVVRTVEQANLWAIYRGTVANDGTVSFFTEDLPTAWRPKTYSLTFRGEFADLKSKFEEIKASKPWYWQGLVVHSGLQRWRFRNAEHDRVRKELRGTESNSFGRFLRLRSQKRVQEYLRIYQEDSSDFQGFEHDYRSLTKTLYTWYCKVHKEHSIVFKALPKSVQPLVFDLHKFYLGTLRPANKTLHMIEVIDWIVSYLKSPYGVPNMIRFSKETEQPPAATGVATGAATGRQIVQDGENIRVTVSIDDTGATAPLSPVYGDDAESPVNAV</sequence>
<dbReference type="EMBL" id="MN739626">
    <property type="protein sequence ID" value="QHT16672.1"/>
    <property type="molecule type" value="Genomic_DNA"/>
</dbReference>
<reference evidence="1" key="1">
    <citation type="journal article" date="2020" name="Nature">
        <title>Giant virus diversity and host interactions through global metagenomics.</title>
        <authorList>
            <person name="Schulz F."/>
            <person name="Roux S."/>
            <person name="Paez-Espino D."/>
            <person name="Jungbluth S."/>
            <person name="Walsh D.A."/>
            <person name="Denef V.J."/>
            <person name="McMahon K.D."/>
            <person name="Konstantinidis K.T."/>
            <person name="Eloe-Fadrosh E.A."/>
            <person name="Kyrpides N.C."/>
            <person name="Woyke T."/>
        </authorList>
    </citation>
    <scope>NUCLEOTIDE SEQUENCE</scope>
    <source>
        <strain evidence="1">GVMAG-M-3300023174-189</strain>
    </source>
</reference>
<name>A0A6C0DJY9_9ZZZZ</name>
<evidence type="ECO:0000313" key="1">
    <source>
        <dbReference type="EMBL" id="QHT16672.1"/>
    </source>
</evidence>
<organism evidence="1">
    <name type="scientific">viral metagenome</name>
    <dbReference type="NCBI Taxonomy" id="1070528"/>
    <lineage>
        <taxon>unclassified sequences</taxon>
        <taxon>metagenomes</taxon>
        <taxon>organismal metagenomes</taxon>
    </lineage>
</organism>